<accession>N8WUC2</accession>
<dbReference type="Pfam" id="PF00881">
    <property type="entry name" value="Nitroreductase"/>
    <property type="match status" value="1"/>
</dbReference>
<feature type="binding site" evidence="8">
    <location>
        <position position="65"/>
    </location>
    <ligand>
        <name>FMN</name>
        <dbReference type="ChEBI" id="CHEBI:58210"/>
        <note>ligand shared between dimeric partners</note>
    </ligand>
</feature>
<gene>
    <name evidence="10" type="ORF">F964_03594</name>
</gene>
<dbReference type="CDD" id="cd02135">
    <property type="entry name" value="YdjA-like"/>
    <property type="match status" value="1"/>
</dbReference>
<comment type="cofactor">
    <cofactor evidence="8">
        <name>FMN</name>
        <dbReference type="ChEBI" id="CHEBI:58210"/>
    </cofactor>
    <text evidence="8">Binds 1 FMN per subunit.</text>
</comment>
<dbReference type="PANTHER" id="PTHR43821">
    <property type="entry name" value="NAD(P)H NITROREDUCTASE YDJA-RELATED"/>
    <property type="match status" value="1"/>
</dbReference>
<dbReference type="EC" id="1.-.-.-" evidence="7"/>
<evidence type="ECO:0000256" key="1">
    <source>
        <dbReference type="ARBA" id="ARBA00007118"/>
    </source>
</evidence>
<evidence type="ECO:0000256" key="3">
    <source>
        <dbReference type="ARBA" id="ARBA00022643"/>
    </source>
</evidence>
<keyword evidence="3 7" id="KW-0288">FMN</keyword>
<feature type="binding site" description="in other chain" evidence="8">
    <location>
        <begin position="36"/>
        <end position="38"/>
    </location>
    <ligand>
        <name>FMN</name>
        <dbReference type="ChEBI" id="CHEBI:58210"/>
        <note>ligand shared between dimeric partners</note>
    </ligand>
</feature>
<feature type="domain" description="Nitroreductase" evidence="9">
    <location>
        <begin position="33"/>
        <end position="188"/>
    </location>
</feature>
<protein>
    <recommendedName>
        <fullName evidence="7">Putative NAD(P)H nitroreductase</fullName>
        <ecNumber evidence="7">1.-.-.-</ecNumber>
    </recommendedName>
</protein>
<dbReference type="InterPro" id="IPR000415">
    <property type="entry name" value="Nitroreductase-like"/>
</dbReference>
<evidence type="ECO:0000256" key="4">
    <source>
        <dbReference type="ARBA" id="ARBA00022857"/>
    </source>
</evidence>
<dbReference type="AlphaFoldDB" id="N8WUC2"/>
<evidence type="ECO:0000256" key="8">
    <source>
        <dbReference type="PIRSR" id="PIRSR000232-1"/>
    </source>
</evidence>
<evidence type="ECO:0000256" key="6">
    <source>
        <dbReference type="ARBA" id="ARBA00023027"/>
    </source>
</evidence>
<evidence type="ECO:0000313" key="11">
    <source>
        <dbReference type="Proteomes" id="UP000013148"/>
    </source>
</evidence>
<proteinExistence type="inferred from homology"/>
<keyword evidence="11" id="KW-1185">Reference proteome</keyword>
<dbReference type="InterPro" id="IPR026021">
    <property type="entry name" value="YdjA-like"/>
</dbReference>
<evidence type="ECO:0000259" key="9">
    <source>
        <dbReference type="Pfam" id="PF00881"/>
    </source>
</evidence>
<dbReference type="HOGENOM" id="CLU_070764_5_0_6"/>
<keyword evidence="4 7" id="KW-0521">NADP</keyword>
<reference evidence="10 11" key="1">
    <citation type="submission" date="2013-02" db="EMBL/GenBank/DDBJ databases">
        <title>The Genome Sequence of Acinetobacter guillouiae NIPH 991.</title>
        <authorList>
            <consortium name="The Broad Institute Genome Sequencing Platform"/>
            <consortium name="The Broad Institute Genome Sequencing Center for Infectious Disease"/>
            <person name="Cerqueira G."/>
            <person name="Feldgarden M."/>
            <person name="Courvalin P."/>
            <person name="Perichon B."/>
            <person name="Grillot-Courvalin C."/>
            <person name="Clermont D."/>
            <person name="Rocha E."/>
            <person name="Yoon E.-J."/>
            <person name="Nemec A."/>
            <person name="Walker B."/>
            <person name="Young S.K."/>
            <person name="Zeng Q."/>
            <person name="Gargeya S."/>
            <person name="Fitzgerald M."/>
            <person name="Haas B."/>
            <person name="Abouelleil A."/>
            <person name="Alvarado L."/>
            <person name="Arachchi H.M."/>
            <person name="Berlin A.M."/>
            <person name="Chapman S.B."/>
            <person name="Dewar J."/>
            <person name="Goldberg J."/>
            <person name="Griggs A."/>
            <person name="Gujja S."/>
            <person name="Hansen M."/>
            <person name="Howarth C."/>
            <person name="Imamovic A."/>
            <person name="Larimer J."/>
            <person name="McCowan C."/>
            <person name="Murphy C."/>
            <person name="Neiman D."/>
            <person name="Pearson M."/>
            <person name="Priest M."/>
            <person name="Roberts A."/>
            <person name="Saif S."/>
            <person name="Shea T."/>
            <person name="Sisk P."/>
            <person name="Sykes S."/>
            <person name="Wortman J."/>
            <person name="Nusbaum C."/>
            <person name="Birren B."/>
        </authorList>
    </citation>
    <scope>NUCLEOTIDE SEQUENCE [LARGE SCALE GENOMIC DNA]</scope>
    <source>
        <strain evidence="10 11">NIPH 991</strain>
    </source>
</reference>
<dbReference type="SUPFAM" id="SSF55469">
    <property type="entry name" value="FMN-dependent nitroreductase-like"/>
    <property type="match status" value="1"/>
</dbReference>
<dbReference type="PATRIC" id="fig|1217656.3.peg.3543"/>
<comment type="similarity">
    <text evidence="1 7">Belongs to the nitroreductase family.</text>
</comment>
<dbReference type="Proteomes" id="UP000013148">
    <property type="component" value="Unassembled WGS sequence"/>
</dbReference>
<organism evidence="10 11">
    <name type="scientific">Acinetobacter guillouiae NIPH 991</name>
    <dbReference type="NCBI Taxonomy" id="1217656"/>
    <lineage>
        <taxon>Bacteria</taxon>
        <taxon>Pseudomonadati</taxon>
        <taxon>Pseudomonadota</taxon>
        <taxon>Gammaproteobacteria</taxon>
        <taxon>Moraxellales</taxon>
        <taxon>Moraxellaceae</taxon>
        <taxon>Acinetobacter</taxon>
    </lineage>
</organism>
<dbReference type="PIRSF" id="PIRSF000232">
    <property type="entry name" value="YdjA"/>
    <property type="match status" value="1"/>
</dbReference>
<dbReference type="PANTHER" id="PTHR43821:SF1">
    <property type="entry name" value="NAD(P)H NITROREDUCTASE YDJA-RELATED"/>
    <property type="match status" value="1"/>
</dbReference>
<feature type="binding site" description="in other chain" evidence="8">
    <location>
        <begin position="158"/>
        <end position="160"/>
    </location>
    <ligand>
        <name>FMN</name>
        <dbReference type="ChEBI" id="CHEBI:58210"/>
        <note>ligand shared between dimeric partners</note>
    </ligand>
</feature>
<sequence length="211" mass="23330">MILDYANLETSEINQIIDRSMSDLNFKAVHDNIHQRQSIGHLVEPAPSHAQLNIAFKAALTAPDHHRLKPTQFIVVDVEQREAFGALLAQSIADLGELDPAQVERVKLHPFRAPILVLAVTKFQDHPKVPFFEQTLSSGAAIENFLLSMQAQGFATMWRSGAVVESKLLKSALGLAERDLISGIIYVGTAAKAIAPRAEIETTQYVHFWQA</sequence>
<dbReference type="GO" id="GO:0016491">
    <property type="term" value="F:oxidoreductase activity"/>
    <property type="evidence" value="ECO:0007669"/>
    <property type="project" value="UniProtKB-UniRule"/>
</dbReference>
<dbReference type="Gene3D" id="3.40.109.10">
    <property type="entry name" value="NADH Oxidase"/>
    <property type="match status" value="1"/>
</dbReference>
<evidence type="ECO:0000256" key="7">
    <source>
        <dbReference type="PIRNR" id="PIRNR000232"/>
    </source>
</evidence>
<dbReference type="InterPro" id="IPR029479">
    <property type="entry name" value="Nitroreductase"/>
</dbReference>
<name>N8WUC2_ACIGI</name>
<evidence type="ECO:0000313" key="10">
    <source>
        <dbReference type="EMBL" id="ENV15732.1"/>
    </source>
</evidence>
<keyword evidence="5 7" id="KW-0560">Oxidoreductase</keyword>
<comment type="caution">
    <text evidence="10">The sequence shown here is derived from an EMBL/GenBank/DDBJ whole genome shotgun (WGS) entry which is preliminary data.</text>
</comment>
<keyword evidence="2 7" id="KW-0285">Flavoprotein</keyword>
<dbReference type="eggNOG" id="COG0778">
    <property type="taxonomic scope" value="Bacteria"/>
</dbReference>
<dbReference type="InterPro" id="IPR052530">
    <property type="entry name" value="NAD(P)H_nitroreductase"/>
</dbReference>
<dbReference type="EMBL" id="APPJ01000013">
    <property type="protein sequence ID" value="ENV15732.1"/>
    <property type="molecule type" value="Genomic_DNA"/>
</dbReference>
<evidence type="ECO:0000256" key="5">
    <source>
        <dbReference type="ARBA" id="ARBA00023002"/>
    </source>
</evidence>
<evidence type="ECO:0000256" key="2">
    <source>
        <dbReference type="ARBA" id="ARBA00022630"/>
    </source>
</evidence>
<keyword evidence="6 7" id="KW-0520">NAD</keyword>